<reference evidence="2 3" key="1">
    <citation type="journal article" date="2019" name="Commun. Biol.">
        <title>The bagworm genome reveals a unique fibroin gene that provides high tensile strength.</title>
        <authorList>
            <person name="Kono N."/>
            <person name="Nakamura H."/>
            <person name="Ohtoshi R."/>
            <person name="Tomita M."/>
            <person name="Numata K."/>
            <person name="Arakawa K."/>
        </authorList>
    </citation>
    <scope>NUCLEOTIDE SEQUENCE [LARGE SCALE GENOMIC DNA]</scope>
</reference>
<accession>A0A4C1ZWF5</accession>
<protein>
    <submittedName>
        <fullName evidence="2">Uncharacterized protein</fullName>
    </submittedName>
</protein>
<dbReference type="AlphaFoldDB" id="A0A4C1ZWF5"/>
<feature type="transmembrane region" description="Helical" evidence="1">
    <location>
        <begin position="12"/>
        <end position="33"/>
    </location>
</feature>
<organism evidence="2 3">
    <name type="scientific">Eumeta variegata</name>
    <name type="common">Bagworm moth</name>
    <name type="synonym">Eumeta japonica</name>
    <dbReference type="NCBI Taxonomy" id="151549"/>
    <lineage>
        <taxon>Eukaryota</taxon>
        <taxon>Metazoa</taxon>
        <taxon>Ecdysozoa</taxon>
        <taxon>Arthropoda</taxon>
        <taxon>Hexapoda</taxon>
        <taxon>Insecta</taxon>
        <taxon>Pterygota</taxon>
        <taxon>Neoptera</taxon>
        <taxon>Endopterygota</taxon>
        <taxon>Lepidoptera</taxon>
        <taxon>Glossata</taxon>
        <taxon>Ditrysia</taxon>
        <taxon>Tineoidea</taxon>
        <taxon>Psychidae</taxon>
        <taxon>Oiketicinae</taxon>
        <taxon>Eumeta</taxon>
    </lineage>
</organism>
<comment type="caution">
    <text evidence="2">The sequence shown here is derived from an EMBL/GenBank/DDBJ whole genome shotgun (WGS) entry which is preliminary data.</text>
</comment>
<keyword evidence="1" id="KW-0472">Membrane</keyword>
<sequence>MDGIIFPYPSVSLLRIISSSFMLLVALVAPAMHAPAQQLNHSRGANEQARHQRVDGHYRPWNRPPLATPEITSALSASWEGIGYLMKGHQVEGHARFDPKRFSSMNNGRKFSQPGKNNTARTSAAISPRRADAIVVHFLRAEGLLLY</sequence>
<keyword evidence="3" id="KW-1185">Reference proteome</keyword>
<evidence type="ECO:0000313" key="2">
    <source>
        <dbReference type="EMBL" id="GBP92330.1"/>
    </source>
</evidence>
<dbReference type="Proteomes" id="UP000299102">
    <property type="component" value="Unassembled WGS sequence"/>
</dbReference>
<keyword evidence="1" id="KW-1133">Transmembrane helix</keyword>
<dbReference type="EMBL" id="BGZK01002264">
    <property type="protein sequence ID" value="GBP92330.1"/>
    <property type="molecule type" value="Genomic_DNA"/>
</dbReference>
<keyword evidence="1" id="KW-0812">Transmembrane</keyword>
<evidence type="ECO:0000313" key="3">
    <source>
        <dbReference type="Proteomes" id="UP000299102"/>
    </source>
</evidence>
<gene>
    <name evidence="2" type="ORF">EVAR_99600_1</name>
</gene>
<proteinExistence type="predicted"/>
<evidence type="ECO:0000256" key="1">
    <source>
        <dbReference type="SAM" id="Phobius"/>
    </source>
</evidence>
<name>A0A4C1ZWF5_EUMVA</name>